<feature type="region of interest" description="Disordered" evidence="1">
    <location>
        <begin position="1"/>
        <end position="53"/>
    </location>
</feature>
<evidence type="ECO:0000313" key="3">
    <source>
        <dbReference type="Proteomes" id="UP000298030"/>
    </source>
</evidence>
<name>A0A4Y7SV57_COPMI</name>
<dbReference type="Proteomes" id="UP000298030">
    <property type="component" value="Unassembled WGS sequence"/>
</dbReference>
<feature type="region of interest" description="Disordered" evidence="1">
    <location>
        <begin position="73"/>
        <end position="129"/>
    </location>
</feature>
<sequence>MGCLHDATPSNTRLPRRDRPHTTSTEIAPRWNGRGSHLDASTKEGGYLSPGSLLDPFDPTLNIDPQTLGTHLNLERTPSPPFNVSTTRQNVGGGRSSCRREGDMDEGTGGGGRQRGHKGKGLSEDGGGVGRLTEEGMVWVCKRVGDAYTPPSLPSIIPCASSIAVAIAIAMLTREVFQDKMSVLVPCKSVNARPRYPLRRNGLVPGLEVVELGGSNHEERMHFSPPPPPVPHPLSLSFSLPPPSGQTRLKPAARTPTSSTCMHTWAPDARAGDCWGMGHVYTAPDARAGDSREDGEDGCGPPVRQAGAGVDHMSTKDRDGEVRVRARNTMGGSEGSVLGDAGAWALNKRTGSQWKREGGRQVIGRQRTSSGASYLASDTQTPFAKLERREDTLRSSARRRGGDARLQEVEEGGVGVGLGESNG</sequence>
<evidence type="ECO:0000256" key="1">
    <source>
        <dbReference type="SAM" id="MobiDB-lite"/>
    </source>
</evidence>
<feature type="compositionally biased region" description="Gly residues" evidence="1">
    <location>
        <begin position="412"/>
        <end position="423"/>
    </location>
</feature>
<feature type="compositionally biased region" description="Polar residues" evidence="1">
    <location>
        <begin position="366"/>
        <end position="382"/>
    </location>
</feature>
<gene>
    <name evidence="2" type="ORF">FA13DRAFT_1713804</name>
</gene>
<dbReference type="EMBL" id="QPFP01000054">
    <property type="protein sequence ID" value="TEB25756.1"/>
    <property type="molecule type" value="Genomic_DNA"/>
</dbReference>
<proteinExistence type="predicted"/>
<dbReference type="AlphaFoldDB" id="A0A4Y7SV57"/>
<feature type="region of interest" description="Disordered" evidence="1">
    <location>
        <begin position="286"/>
        <end position="317"/>
    </location>
</feature>
<reference evidence="2 3" key="1">
    <citation type="journal article" date="2019" name="Nat. Ecol. Evol.">
        <title>Megaphylogeny resolves global patterns of mushroom evolution.</title>
        <authorList>
            <person name="Varga T."/>
            <person name="Krizsan K."/>
            <person name="Foldi C."/>
            <person name="Dima B."/>
            <person name="Sanchez-Garcia M."/>
            <person name="Sanchez-Ramirez S."/>
            <person name="Szollosi G.J."/>
            <person name="Szarkandi J.G."/>
            <person name="Papp V."/>
            <person name="Albert L."/>
            <person name="Andreopoulos W."/>
            <person name="Angelini C."/>
            <person name="Antonin V."/>
            <person name="Barry K.W."/>
            <person name="Bougher N.L."/>
            <person name="Buchanan P."/>
            <person name="Buyck B."/>
            <person name="Bense V."/>
            <person name="Catcheside P."/>
            <person name="Chovatia M."/>
            <person name="Cooper J."/>
            <person name="Damon W."/>
            <person name="Desjardin D."/>
            <person name="Finy P."/>
            <person name="Geml J."/>
            <person name="Haridas S."/>
            <person name="Hughes K."/>
            <person name="Justo A."/>
            <person name="Karasinski D."/>
            <person name="Kautmanova I."/>
            <person name="Kiss B."/>
            <person name="Kocsube S."/>
            <person name="Kotiranta H."/>
            <person name="LaButti K.M."/>
            <person name="Lechner B.E."/>
            <person name="Liimatainen K."/>
            <person name="Lipzen A."/>
            <person name="Lukacs Z."/>
            <person name="Mihaltcheva S."/>
            <person name="Morgado L.N."/>
            <person name="Niskanen T."/>
            <person name="Noordeloos M.E."/>
            <person name="Ohm R.A."/>
            <person name="Ortiz-Santana B."/>
            <person name="Ovrebo C."/>
            <person name="Racz N."/>
            <person name="Riley R."/>
            <person name="Savchenko A."/>
            <person name="Shiryaev A."/>
            <person name="Soop K."/>
            <person name="Spirin V."/>
            <person name="Szebenyi C."/>
            <person name="Tomsovsky M."/>
            <person name="Tulloss R.E."/>
            <person name="Uehling J."/>
            <person name="Grigoriev I.V."/>
            <person name="Vagvolgyi C."/>
            <person name="Papp T."/>
            <person name="Martin F.M."/>
            <person name="Miettinen O."/>
            <person name="Hibbett D.S."/>
            <person name="Nagy L.G."/>
        </authorList>
    </citation>
    <scope>NUCLEOTIDE SEQUENCE [LARGE SCALE GENOMIC DNA]</scope>
    <source>
        <strain evidence="2 3">FP101781</strain>
    </source>
</reference>
<feature type="region of interest" description="Disordered" evidence="1">
    <location>
        <begin position="356"/>
        <end position="423"/>
    </location>
</feature>
<evidence type="ECO:0000313" key="2">
    <source>
        <dbReference type="EMBL" id="TEB25756.1"/>
    </source>
</evidence>
<keyword evidence="3" id="KW-1185">Reference proteome</keyword>
<protein>
    <submittedName>
        <fullName evidence="2">Uncharacterized protein</fullName>
    </submittedName>
</protein>
<comment type="caution">
    <text evidence="2">The sequence shown here is derived from an EMBL/GenBank/DDBJ whole genome shotgun (WGS) entry which is preliminary data.</text>
</comment>
<accession>A0A4Y7SV57</accession>
<organism evidence="2 3">
    <name type="scientific">Coprinellus micaceus</name>
    <name type="common">Glistening ink-cap mushroom</name>
    <name type="synonym">Coprinus micaceus</name>
    <dbReference type="NCBI Taxonomy" id="71717"/>
    <lineage>
        <taxon>Eukaryota</taxon>
        <taxon>Fungi</taxon>
        <taxon>Dikarya</taxon>
        <taxon>Basidiomycota</taxon>
        <taxon>Agaricomycotina</taxon>
        <taxon>Agaricomycetes</taxon>
        <taxon>Agaricomycetidae</taxon>
        <taxon>Agaricales</taxon>
        <taxon>Agaricineae</taxon>
        <taxon>Psathyrellaceae</taxon>
        <taxon>Coprinellus</taxon>
    </lineage>
</organism>